<comment type="caution">
    <text evidence="1">The sequence shown here is derived from an EMBL/GenBank/DDBJ whole genome shotgun (WGS) entry which is preliminary data.</text>
</comment>
<sequence length="56" mass="6362">MVYPFVLYMAAHGRRFSPSATGWFAFGARAENHKLKGGRFHFALPGYMAGIQTYFM</sequence>
<evidence type="ECO:0000313" key="1">
    <source>
        <dbReference type="EMBL" id="HJA08678.1"/>
    </source>
</evidence>
<evidence type="ECO:0000313" key="2">
    <source>
        <dbReference type="Proteomes" id="UP000824225"/>
    </source>
</evidence>
<reference evidence="1" key="1">
    <citation type="journal article" date="2021" name="PeerJ">
        <title>Extensive microbial diversity within the chicken gut microbiome revealed by metagenomics and culture.</title>
        <authorList>
            <person name="Gilroy R."/>
            <person name="Ravi A."/>
            <person name="Getino M."/>
            <person name="Pursley I."/>
            <person name="Horton D.L."/>
            <person name="Alikhan N.F."/>
            <person name="Baker D."/>
            <person name="Gharbi K."/>
            <person name="Hall N."/>
            <person name="Watson M."/>
            <person name="Adriaenssens E.M."/>
            <person name="Foster-Nyarko E."/>
            <person name="Jarju S."/>
            <person name="Secka A."/>
            <person name="Antonio M."/>
            <person name="Oren A."/>
            <person name="Chaudhuri R.R."/>
            <person name="La Ragione R."/>
            <person name="Hildebrand F."/>
            <person name="Pallen M.J."/>
        </authorList>
    </citation>
    <scope>NUCLEOTIDE SEQUENCE</scope>
    <source>
        <strain evidence="1">CHK186-16707</strain>
    </source>
</reference>
<dbReference type="EMBL" id="DXAN01000020">
    <property type="protein sequence ID" value="HJA08678.1"/>
    <property type="molecule type" value="Genomic_DNA"/>
</dbReference>
<protein>
    <submittedName>
        <fullName evidence="1">Uncharacterized protein</fullName>
    </submittedName>
</protein>
<accession>A0A9D2HCG5</accession>
<reference evidence="1" key="2">
    <citation type="submission" date="2021-04" db="EMBL/GenBank/DDBJ databases">
        <authorList>
            <person name="Gilroy R."/>
        </authorList>
    </citation>
    <scope>NUCLEOTIDE SEQUENCE</scope>
    <source>
        <strain evidence="1">CHK186-16707</strain>
    </source>
</reference>
<name>A0A9D2HCG5_9BACT</name>
<dbReference type="Proteomes" id="UP000824225">
    <property type="component" value="Unassembled WGS sequence"/>
</dbReference>
<gene>
    <name evidence="1" type="ORF">H9962_05760</name>
</gene>
<proteinExistence type="predicted"/>
<organism evidence="1 2">
    <name type="scientific">Candidatus Mailhella merdigallinarum</name>
    <dbReference type="NCBI Taxonomy" id="2838658"/>
    <lineage>
        <taxon>Bacteria</taxon>
        <taxon>Pseudomonadati</taxon>
        <taxon>Thermodesulfobacteriota</taxon>
        <taxon>Desulfovibrionia</taxon>
        <taxon>Desulfovibrionales</taxon>
        <taxon>Desulfovibrionaceae</taxon>
        <taxon>Mailhella</taxon>
    </lineage>
</organism>
<dbReference type="AlphaFoldDB" id="A0A9D2HCG5"/>